<evidence type="ECO:0000256" key="7">
    <source>
        <dbReference type="ARBA" id="ARBA00066578"/>
    </source>
</evidence>
<comment type="cofactor">
    <cofactor evidence="1">
        <name>Mg(2+)</name>
        <dbReference type="ChEBI" id="CHEBI:18420"/>
    </cofactor>
</comment>
<dbReference type="FunFam" id="1.10.150.240:FF:000001">
    <property type="entry name" value="Haloacid dehalogenase-like hydrolase domain"/>
    <property type="match status" value="1"/>
</dbReference>
<comment type="similarity">
    <text evidence="2">Belongs to the HAD-like hydrolase superfamily. CbbY/CbbZ/Gph/YieH family.</text>
</comment>
<evidence type="ECO:0000313" key="9">
    <source>
        <dbReference type="EMBL" id="KAL1491356.1"/>
    </source>
</evidence>
<proteinExistence type="inferred from homology"/>
<dbReference type="InterPro" id="IPR023214">
    <property type="entry name" value="HAD_sf"/>
</dbReference>
<gene>
    <name evidence="9" type="ORF">ABEB36_011964</name>
</gene>
<dbReference type="GO" id="GO:1990738">
    <property type="term" value="F:pseudouridine 5'-phosphatase activity"/>
    <property type="evidence" value="ECO:0007669"/>
    <property type="project" value="UniProtKB-EC"/>
</dbReference>
<dbReference type="AlphaFoldDB" id="A0ABD1EAF2"/>
<dbReference type="InterPro" id="IPR036412">
    <property type="entry name" value="HAD-like_sf"/>
</dbReference>
<evidence type="ECO:0000256" key="8">
    <source>
        <dbReference type="ARBA" id="ARBA00083904"/>
    </source>
</evidence>
<keyword evidence="5" id="KW-0460">Magnesium</keyword>
<evidence type="ECO:0000256" key="4">
    <source>
        <dbReference type="ARBA" id="ARBA00022801"/>
    </source>
</evidence>
<dbReference type="PANTHER" id="PTHR18901">
    <property type="entry name" value="2-DEOXYGLUCOSE-6-PHOSPHATE PHOSPHATASE 2"/>
    <property type="match status" value="1"/>
</dbReference>
<dbReference type="EMBL" id="JBDJPC010000009">
    <property type="protein sequence ID" value="KAL1491356.1"/>
    <property type="molecule type" value="Genomic_DNA"/>
</dbReference>
<accession>A0ABD1EAF2</accession>
<sequence>MAKFKQITHVIFDMDGVILDSEPLYTKAIQNIVGKYGKTFTWDVKNAMMGLNRIDGSQFIVERLQLPITWEEYDAVIQEEYKLVLADPPVFPGAQKLIKHLHKHNIPISVATSSSQDSFDLKAAKYKDLFSLFDHIVCGGSDPDVKEGKPAPDIFRVSATRFPDKPKPEKCLVFEDAPNGVQAALAAGMQVVMVPDENTPLESRKNATLVVTSIDETPLEKFGLPPLRID</sequence>
<evidence type="ECO:0000256" key="3">
    <source>
        <dbReference type="ARBA" id="ARBA00022723"/>
    </source>
</evidence>
<comment type="catalytic activity">
    <reaction evidence="6">
        <text>psi-UMP + H2O = pseudouridine + phosphate</text>
        <dbReference type="Rhea" id="RHEA:10944"/>
        <dbReference type="ChEBI" id="CHEBI:15377"/>
        <dbReference type="ChEBI" id="CHEBI:17802"/>
        <dbReference type="ChEBI" id="CHEBI:43474"/>
        <dbReference type="ChEBI" id="CHEBI:58380"/>
        <dbReference type="EC" id="3.1.3.96"/>
    </reaction>
</comment>
<dbReference type="Pfam" id="PF00702">
    <property type="entry name" value="Hydrolase"/>
    <property type="match status" value="1"/>
</dbReference>
<dbReference type="Gene3D" id="1.10.150.240">
    <property type="entry name" value="Putative phosphatase, domain 2"/>
    <property type="match status" value="1"/>
</dbReference>
<dbReference type="InterPro" id="IPR023198">
    <property type="entry name" value="PGP-like_dom2"/>
</dbReference>
<dbReference type="GO" id="GO:0046872">
    <property type="term" value="F:metal ion binding"/>
    <property type="evidence" value="ECO:0007669"/>
    <property type="project" value="UniProtKB-KW"/>
</dbReference>
<dbReference type="SFLD" id="SFLDG01129">
    <property type="entry name" value="C1.5:_HAD__Beta-PGM__Phosphata"/>
    <property type="match status" value="1"/>
</dbReference>
<comment type="caution">
    <text evidence="9">The sequence shown here is derived from an EMBL/GenBank/DDBJ whole genome shotgun (WGS) entry which is preliminary data.</text>
</comment>
<evidence type="ECO:0000256" key="1">
    <source>
        <dbReference type="ARBA" id="ARBA00001946"/>
    </source>
</evidence>
<dbReference type="PANTHER" id="PTHR18901:SF38">
    <property type="entry name" value="PSEUDOURIDINE-5'-PHOSPHATASE"/>
    <property type="match status" value="1"/>
</dbReference>
<evidence type="ECO:0000313" key="10">
    <source>
        <dbReference type="Proteomes" id="UP001566132"/>
    </source>
</evidence>
<keyword evidence="10" id="KW-1185">Reference proteome</keyword>
<dbReference type="NCBIfam" id="TIGR01509">
    <property type="entry name" value="HAD-SF-IA-v3"/>
    <property type="match status" value="1"/>
</dbReference>
<dbReference type="SUPFAM" id="SSF56784">
    <property type="entry name" value="HAD-like"/>
    <property type="match status" value="1"/>
</dbReference>
<organism evidence="9 10">
    <name type="scientific">Hypothenemus hampei</name>
    <name type="common">Coffee berry borer</name>
    <dbReference type="NCBI Taxonomy" id="57062"/>
    <lineage>
        <taxon>Eukaryota</taxon>
        <taxon>Metazoa</taxon>
        <taxon>Ecdysozoa</taxon>
        <taxon>Arthropoda</taxon>
        <taxon>Hexapoda</taxon>
        <taxon>Insecta</taxon>
        <taxon>Pterygota</taxon>
        <taxon>Neoptera</taxon>
        <taxon>Endopterygota</taxon>
        <taxon>Coleoptera</taxon>
        <taxon>Polyphaga</taxon>
        <taxon>Cucujiformia</taxon>
        <taxon>Curculionidae</taxon>
        <taxon>Scolytinae</taxon>
        <taxon>Hypothenemus</taxon>
    </lineage>
</organism>
<dbReference type="Gene3D" id="3.40.50.1000">
    <property type="entry name" value="HAD superfamily/HAD-like"/>
    <property type="match status" value="1"/>
</dbReference>
<dbReference type="SFLD" id="SFLDS00003">
    <property type="entry name" value="Haloacid_Dehalogenase"/>
    <property type="match status" value="1"/>
</dbReference>
<protein>
    <recommendedName>
        <fullName evidence="7">pseudouridine 5'-phosphatase</fullName>
        <ecNumber evidence="7">3.1.3.96</ecNumber>
    </recommendedName>
    <alternativeName>
        <fullName evidence="8">Pseudouridine-5'-monophosphatase</fullName>
    </alternativeName>
</protein>
<evidence type="ECO:0000256" key="2">
    <source>
        <dbReference type="ARBA" id="ARBA00006171"/>
    </source>
</evidence>
<keyword evidence="4" id="KW-0378">Hydrolase</keyword>
<dbReference type="Proteomes" id="UP001566132">
    <property type="component" value="Unassembled WGS sequence"/>
</dbReference>
<keyword evidence="3" id="KW-0479">Metal-binding</keyword>
<evidence type="ECO:0000256" key="5">
    <source>
        <dbReference type="ARBA" id="ARBA00022842"/>
    </source>
</evidence>
<dbReference type="FunFam" id="3.40.50.1000:FF:000055">
    <property type="entry name" value="Haloacid dehalogenase-like hydrolase family protein"/>
    <property type="match status" value="1"/>
</dbReference>
<dbReference type="EC" id="3.1.3.96" evidence="7"/>
<name>A0ABD1EAF2_HYPHA</name>
<dbReference type="SFLD" id="SFLDG01135">
    <property type="entry name" value="C1.5.6:_HAD__Beta-PGM__Phospha"/>
    <property type="match status" value="1"/>
</dbReference>
<dbReference type="InterPro" id="IPR006439">
    <property type="entry name" value="HAD-SF_hydro_IA"/>
</dbReference>
<evidence type="ECO:0000256" key="6">
    <source>
        <dbReference type="ARBA" id="ARBA00052504"/>
    </source>
</evidence>
<reference evidence="9 10" key="1">
    <citation type="submission" date="2024-05" db="EMBL/GenBank/DDBJ databases">
        <title>Genetic variation in Jamaican populations of the coffee berry borer (Hypothenemus hampei).</title>
        <authorList>
            <person name="Errbii M."/>
            <person name="Myrie A."/>
        </authorList>
    </citation>
    <scope>NUCLEOTIDE SEQUENCE [LARGE SCALE GENOMIC DNA]</scope>
    <source>
        <strain evidence="9">JA-Hopewell-2020-01-JO</strain>
        <tissue evidence="9">Whole body</tissue>
    </source>
</reference>